<evidence type="ECO:0000256" key="6">
    <source>
        <dbReference type="SAM" id="MobiDB-lite"/>
    </source>
</evidence>
<keyword evidence="2" id="KW-0808">Transferase</keyword>
<evidence type="ECO:0000259" key="7">
    <source>
        <dbReference type="PROSITE" id="PS50011"/>
    </source>
</evidence>
<keyword evidence="3" id="KW-0547">Nucleotide-binding</keyword>
<dbReference type="Pfam" id="PF00069">
    <property type="entry name" value="Pkinase"/>
    <property type="match status" value="2"/>
</dbReference>
<dbReference type="PANTHER" id="PTHR24342">
    <property type="entry name" value="SERINE/THREONINE-PROTEIN KINASE 17"/>
    <property type="match status" value="1"/>
</dbReference>
<keyword evidence="5" id="KW-0067">ATP-binding</keyword>
<dbReference type="Gene3D" id="1.10.510.10">
    <property type="entry name" value="Transferase(Phosphotransferase) domain 1"/>
    <property type="match status" value="2"/>
</dbReference>
<dbReference type="InterPro" id="IPR000719">
    <property type="entry name" value="Prot_kinase_dom"/>
</dbReference>
<dbReference type="GO" id="GO:0004674">
    <property type="term" value="F:protein serine/threonine kinase activity"/>
    <property type="evidence" value="ECO:0007669"/>
    <property type="project" value="UniProtKB-KW"/>
</dbReference>
<dbReference type="PROSITE" id="PS50011">
    <property type="entry name" value="PROTEIN_KINASE_DOM"/>
    <property type="match status" value="2"/>
</dbReference>
<keyword evidence="4" id="KW-0418">Kinase</keyword>
<gene>
    <name evidence="9" type="primary">LOC116938621</name>
</gene>
<feature type="region of interest" description="Disordered" evidence="6">
    <location>
        <begin position="637"/>
        <end position="661"/>
    </location>
</feature>
<evidence type="ECO:0000256" key="4">
    <source>
        <dbReference type="ARBA" id="ARBA00022777"/>
    </source>
</evidence>
<accession>A0AAJ7SM61</accession>
<feature type="domain" description="Protein kinase" evidence="7">
    <location>
        <begin position="29"/>
        <end position="284"/>
    </location>
</feature>
<organism evidence="8 9">
    <name type="scientific">Petromyzon marinus</name>
    <name type="common">Sea lamprey</name>
    <dbReference type="NCBI Taxonomy" id="7757"/>
    <lineage>
        <taxon>Eukaryota</taxon>
        <taxon>Metazoa</taxon>
        <taxon>Chordata</taxon>
        <taxon>Craniata</taxon>
        <taxon>Vertebrata</taxon>
        <taxon>Cyclostomata</taxon>
        <taxon>Hyperoartia</taxon>
        <taxon>Petromyzontiformes</taxon>
        <taxon>Petromyzontidae</taxon>
        <taxon>Petromyzon</taxon>
    </lineage>
</organism>
<evidence type="ECO:0000256" key="1">
    <source>
        <dbReference type="ARBA" id="ARBA00022527"/>
    </source>
</evidence>
<reference evidence="9" key="1">
    <citation type="submission" date="2025-08" db="UniProtKB">
        <authorList>
            <consortium name="RefSeq"/>
        </authorList>
    </citation>
    <scope>IDENTIFICATION</scope>
    <source>
        <tissue evidence="9">Sperm</tissue>
    </source>
</reference>
<evidence type="ECO:0000313" key="8">
    <source>
        <dbReference type="Proteomes" id="UP001318040"/>
    </source>
</evidence>
<name>A0AAJ7SM61_PETMA</name>
<dbReference type="GO" id="GO:0005524">
    <property type="term" value="F:ATP binding"/>
    <property type="evidence" value="ECO:0007669"/>
    <property type="project" value="UniProtKB-KW"/>
</dbReference>
<dbReference type="GO" id="GO:0005634">
    <property type="term" value="C:nucleus"/>
    <property type="evidence" value="ECO:0007669"/>
    <property type="project" value="TreeGrafter"/>
</dbReference>
<dbReference type="Gene3D" id="3.30.200.20">
    <property type="entry name" value="Phosphorylase Kinase, domain 1"/>
    <property type="match status" value="2"/>
</dbReference>
<dbReference type="Proteomes" id="UP001318040">
    <property type="component" value="Chromosome 4"/>
</dbReference>
<protein>
    <submittedName>
        <fullName evidence="9">Ribosomal protein S6 kinase alpha-3-like</fullName>
    </submittedName>
</protein>
<dbReference type="KEGG" id="pmrn:116938621"/>
<keyword evidence="8" id="KW-1185">Reference proteome</keyword>
<evidence type="ECO:0000256" key="5">
    <source>
        <dbReference type="ARBA" id="ARBA00022840"/>
    </source>
</evidence>
<dbReference type="GO" id="GO:0043065">
    <property type="term" value="P:positive regulation of apoptotic process"/>
    <property type="evidence" value="ECO:0007669"/>
    <property type="project" value="TreeGrafter"/>
</dbReference>
<evidence type="ECO:0000256" key="2">
    <source>
        <dbReference type="ARBA" id="ARBA00022679"/>
    </source>
</evidence>
<proteinExistence type="predicted"/>
<sequence length="661" mass="73527">MAEATVKSISYHLHNGELLPRERKLEDFFELKEEISRGLLGTLFRAVEKASGRAAHARFVNAQRHSHRAECLNEAELLYGASHPNVLQLLDVYHLLDTKQMVLVTEPVDGGPLFERLSGKGYALTERKVSGFVKQLCLALQHLHSLNVLHLDVKPECLWLASRDSEQLKLMQFGCAQRYTDNLKVSQSAAEFAAPEMLTNEAIACSTDMWGVGLLAYVMLSGVSPFWAASDDVTVKKVVAATYSFPEEGFKAVSQPAREFISKLLVKAPPKRLGAEDALKHPWLANPAGDAKLSTERLHAFWERRKAQKTTRGTHSVSKTSHDVTTMAVVSVSYHLHNGELLPRERKLEDFFELKEEISRGLLGTLFRAVEKASGRAAHARFVNAQRHSHRAEYLNEAQLLYGASHPNVLQLLDVYHLLDTKQMVLVTEPVEGGELFERLSGKGFALTERKVSGILKQLCLALQHLHSLNVLHLDVKPECLWLASRESDELKVAGLGCALRYQDNLKAPHQIPVPEFAAPEVVANEVVTFNTDAWPVGLLACVMLSGVSPFWDQWDSETVKKVVAATYSLPEEEFKAVSRPAREFISKLLVKAPPKRLGVADALKHPWLANPAGDAKLPTERLHAFWERRKEQMKSAVTSTSLASHGSASQKNDKKSAAKK</sequence>
<dbReference type="InterPro" id="IPR011009">
    <property type="entry name" value="Kinase-like_dom_sf"/>
</dbReference>
<dbReference type="AlphaFoldDB" id="A0AAJ7SM61"/>
<dbReference type="SUPFAM" id="SSF56112">
    <property type="entry name" value="Protein kinase-like (PK-like)"/>
    <property type="match status" value="2"/>
</dbReference>
<feature type="compositionally biased region" description="Basic and acidic residues" evidence="6">
    <location>
        <begin position="652"/>
        <end position="661"/>
    </location>
</feature>
<keyword evidence="1" id="KW-0723">Serine/threonine-protein kinase</keyword>
<evidence type="ECO:0000256" key="3">
    <source>
        <dbReference type="ARBA" id="ARBA00022741"/>
    </source>
</evidence>
<dbReference type="RefSeq" id="XP_032801865.1">
    <property type="nucleotide sequence ID" value="XM_032945974.1"/>
</dbReference>
<feature type="domain" description="Protein kinase" evidence="7">
    <location>
        <begin position="352"/>
        <end position="609"/>
    </location>
</feature>
<dbReference type="GO" id="GO:0035556">
    <property type="term" value="P:intracellular signal transduction"/>
    <property type="evidence" value="ECO:0007669"/>
    <property type="project" value="TreeGrafter"/>
</dbReference>
<evidence type="ECO:0000313" key="9">
    <source>
        <dbReference type="RefSeq" id="XP_032801865.1"/>
    </source>
</evidence>
<feature type="compositionally biased region" description="Polar residues" evidence="6">
    <location>
        <begin position="637"/>
        <end position="651"/>
    </location>
</feature>
<dbReference type="PANTHER" id="PTHR24342:SF20">
    <property type="entry name" value="MYOSIN LIGHT CHAIN KINASE, SMOOTH MUSCLE"/>
    <property type="match status" value="1"/>
</dbReference>